<dbReference type="AlphaFoldDB" id="A0A9W9ELP6"/>
<organism evidence="1 2">
    <name type="scientific">Penicillium alfredii</name>
    <dbReference type="NCBI Taxonomy" id="1506179"/>
    <lineage>
        <taxon>Eukaryota</taxon>
        <taxon>Fungi</taxon>
        <taxon>Dikarya</taxon>
        <taxon>Ascomycota</taxon>
        <taxon>Pezizomycotina</taxon>
        <taxon>Eurotiomycetes</taxon>
        <taxon>Eurotiomycetidae</taxon>
        <taxon>Eurotiales</taxon>
        <taxon>Aspergillaceae</taxon>
        <taxon>Penicillium</taxon>
    </lineage>
</organism>
<protein>
    <submittedName>
        <fullName evidence="1">Uncharacterized protein</fullName>
    </submittedName>
</protein>
<sequence>MTYELSRRALKELGRDTRFKDNIRYYNFRRNFTSQERQRVLSRVTLYLKSTISYSLLDAISNILFFFDRLRMVYYASLAVYLGREIYKPYLSLPIRLSGLFINIREYWS</sequence>
<reference evidence="1" key="1">
    <citation type="submission" date="2022-11" db="EMBL/GenBank/DDBJ databases">
        <authorList>
            <person name="Petersen C."/>
        </authorList>
    </citation>
    <scope>NUCLEOTIDE SEQUENCE</scope>
    <source>
        <strain evidence="1">IBT 34128</strain>
    </source>
</reference>
<evidence type="ECO:0000313" key="1">
    <source>
        <dbReference type="EMBL" id="KAJ5084009.1"/>
    </source>
</evidence>
<name>A0A9W9ELP6_9EURO</name>
<reference evidence="1" key="2">
    <citation type="journal article" date="2023" name="IMA Fungus">
        <title>Comparative genomic study of the Penicillium genus elucidates a diverse pangenome and 15 lateral gene transfer events.</title>
        <authorList>
            <person name="Petersen C."/>
            <person name="Sorensen T."/>
            <person name="Nielsen M.R."/>
            <person name="Sondergaard T.E."/>
            <person name="Sorensen J.L."/>
            <person name="Fitzpatrick D.A."/>
            <person name="Frisvad J.C."/>
            <person name="Nielsen K.L."/>
        </authorList>
    </citation>
    <scope>NUCLEOTIDE SEQUENCE</scope>
    <source>
        <strain evidence="1">IBT 34128</strain>
    </source>
</reference>
<proteinExistence type="predicted"/>
<dbReference type="OrthoDB" id="4485682at2759"/>
<accession>A0A9W9ELP6</accession>
<keyword evidence="2" id="KW-1185">Reference proteome</keyword>
<dbReference type="EMBL" id="JAPMSZ010000011">
    <property type="protein sequence ID" value="KAJ5084009.1"/>
    <property type="molecule type" value="Genomic_DNA"/>
</dbReference>
<dbReference type="GeneID" id="81398282"/>
<gene>
    <name evidence="1" type="ORF">NUU61_008588</name>
</gene>
<dbReference type="RefSeq" id="XP_056507406.1">
    <property type="nucleotide sequence ID" value="XM_056659113.1"/>
</dbReference>
<dbReference type="Proteomes" id="UP001141434">
    <property type="component" value="Unassembled WGS sequence"/>
</dbReference>
<evidence type="ECO:0000313" key="2">
    <source>
        <dbReference type="Proteomes" id="UP001141434"/>
    </source>
</evidence>
<comment type="caution">
    <text evidence="1">The sequence shown here is derived from an EMBL/GenBank/DDBJ whole genome shotgun (WGS) entry which is preliminary data.</text>
</comment>